<dbReference type="GO" id="GO:0019363">
    <property type="term" value="P:pyridine nucleotide biosynthetic process"/>
    <property type="evidence" value="ECO:0007669"/>
    <property type="project" value="UniProtKB-KW"/>
</dbReference>
<dbReference type="GeneID" id="17250842"/>
<dbReference type="PaxDb" id="2903-EOD04675"/>
<dbReference type="EnsemblProtists" id="EOD04675">
    <property type="protein sequence ID" value="EOD04675"/>
    <property type="gene ID" value="EMIHUDRAFT_220772"/>
</dbReference>
<dbReference type="PANTHER" id="PTHR11080:SF2">
    <property type="entry name" value="LD05707P"/>
    <property type="match status" value="1"/>
</dbReference>
<dbReference type="KEGG" id="ehx:EMIHUDRAFT_220772"/>
<organism evidence="10 11">
    <name type="scientific">Emiliania huxleyi (strain CCMP1516)</name>
    <dbReference type="NCBI Taxonomy" id="280463"/>
    <lineage>
        <taxon>Eukaryota</taxon>
        <taxon>Haptista</taxon>
        <taxon>Haptophyta</taxon>
        <taxon>Prymnesiophyceae</taxon>
        <taxon>Isochrysidales</taxon>
        <taxon>Noelaerhabdaceae</taxon>
        <taxon>Emiliania</taxon>
    </lineage>
</organism>
<dbReference type="AlphaFoldDB" id="A0A0D3I090"/>
<name>A0A0D3I090_EMIH1</name>
<reference evidence="11" key="1">
    <citation type="journal article" date="2013" name="Nature">
        <title>Pan genome of the phytoplankton Emiliania underpins its global distribution.</title>
        <authorList>
            <person name="Read B.A."/>
            <person name="Kegel J."/>
            <person name="Klute M.J."/>
            <person name="Kuo A."/>
            <person name="Lefebvre S.C."/>
            <person name="Maumus F."/>
            <person name="Mayer C."/>
            <person name="Miller J."/>
            <person name="Monier A."/>
            <person name="Salamov A."/>
            <person name="Young J."/>
            <person name="Aguilar M."/>
            <person name="Claverie J.M."/>
            <person name="Frickenhaus S."/>
            <person name="Gonzalez K."/>
            <person name="Herman E.K."/>
            <person name="Lin Y.C."/>
            <person name="Napier J."/>
            <person name="Ogata H."/>
            <person name="Sarno A.F."/>
            <person name="Shmutz J."/>
            <person name="Schroeder D."/>
            <person name="de Vargas C."/>
            <person name="Verret F."/>
            <person name="von Dassow P."/>
            <person name="Valentin K."/>
            <person name="Van de Peer Y."/>
            <person name="Wheeler G."/>
            <person name="Dacks J.B."/>
            <person name="Delwiche C.F."/>
            <person name="Dyhrman S.T."/>
            <person name="Glockner G."/>
            <person name="John U."/>
            <person name="Richards T."/>
            <person name="Worden A.Z."/>
            <person name="Zhang X."/>
            <person name="Grigoriev I.V."/>
            <person name="Allen A.E."/>
            <person name="Bidle K."/>
            <person name="Borodovsky M."/>
            <person name="Bowler C."/>
            <person name="Brownlee C."/>
            <person name="Cock J.M."/>
            <person name="Elias M."/>
            <person name="Gladyshev V.N."/>
            <person name="Groth M."/>
            <person name="Guda C."/>
            <person name="Hadaegh A."/>
            <person name="Iglesias-Rodriguez M.D."/>
            <person name="Jenkins J."/>
            <person name="Jones B.M."/>
            <person name="Lawson T."/>
            <person name="Leese F."/>
            <person name="Lindquist E."/>
            <person name="Lobanov A."/>
            <person name="Lomsadze A."/>
            <person name="Malik S.B."/>
            <person name="Marsh M.E."/>
            <person name="Mackinder L."/>
            <person name="Mock T."/>
            <person name="Mueller-Roeber B."/>
            <person name="Pagarete A."/>
            <person name="Parker M."/>
            <person name="Probert I."/>
            <person name="Quesneville H."/>
            <person name="Raines C."/>
            <person name="Rensing S.A."/>
            <person name="Riano-Pachon D.M."/>
            <person name="Richier S."/>
            <person name="Rokitta S."/>
            <person name="Shiraiwa Y."/>
            <person name="Soanes D.M."/>
            <person name="van der Giezen M."/>
            <person name="Wahlund T.M."/>
            <person name="Williams B."/>
            <person name="Wilson W."/>
            <person name="Wolfe G."/>
            <person name="Wurch L.L."/>
        </authorList>
    </citation>
    <scope>NUCLEOTIDE SEQUENCE</scope>
</reference>
<dbReference type="STRING" id="2903.R1CQU8"/>
<dbReference type="RefSeq" id="XP_005757104.1">
    <property type="nucleotide sequence ID" value="XM_005757047.1"/>
</dbReference>
<dbReference type="eggNOG" id="KOG4003">
    <property type="taxonomic scope" value="Eukaryota"/>
</dbReference>
<evidence type="ECO:0000256" key="1">
    <source>
        <dbReference type="ARBA" id="ARBA00006336"/>
    </source>
</evidence>
<keyword evidence="4" id="KW-0378">Hydrolase</keyword>
<dbReference type="GO" id="GO:0046872">
    <property type="term" value="F:metal ion binding"/>
    <property type="evidence" value="ECO:0007669"/>
    <property type="project" value="UniProtKB-KW"/>
</dbReference>
<evidence type="ECO:0000256" key="2">
    <source>
        <dbReference type="ARBA" id="ARBA00022642"/>
    </source>
</evidence>
<dbReference type="GO" id="GO:0008936">
    <property type="term" value="F:nicotinamidase activity"/>
    <property type="evidence" value="ECO:0007669"/>
    <property type="project" value="UniProtKB-EC"/>
</dbReference>
<keyword evidence="3" id="KW-0479">Metal-binding</keyword>
<evidence type="ECO:0000256" key="3">
    <source>
        <dbReference type="ARBA" id="ARBA00022723"/>
    </source>
</evidence>
<dbReference type="PANTHER" id="PTHR11080">
    <property type="entry name" value="PYRAZINAMIDASE/NICOTINAMIDASE"/>
    <property type="match status" value="1"/>
</dbReference>
<reference evidence="10" key="2">
    <citation type="submission" date="2024-10" db="UniProtKB">
        <authorList>
            <consortium name="EnsemblProtists"/>
        </authorList>
    </citation>
    <scope>IDENTIFICATION</scope>
</reference>
<sequence>MIGQLLVLASLLATTSAFASSPTDPCVASPPPTAPAAPHKKTAFIHVDIQKCFTNGPPKGIDNDYAYCNPPATGGTDNCTRLGSLGVAEGATIVPAVNDLRHSCLFEGVFRSQDYHPADHISFASRHFGETPFSFADGPLPFVGYPIELACTKNSTEEIKDVACCLVDAAQPACMIGANGTTVCTQDTDPENPACSACVGPDANCTKMMQGMWTDHCEQGGDSGFATGLEVDDDDVILQKGKNPHADAYSIFMDNPRLHYTPLNDMLQEEGFEVIYIAGIPFDFCVYWTAIDAIRLGYEVYVVEDATASIGVPNGDNTTSVDTAKADMLLQGVKFVSTEEVLTSECPAGTENMWTSRRNRRKSRRLVEKYGKVVTLWTHGVLSQP</sequence>
<comment type="similarity">
    <text evidence="1">Belongs to the isochorismatase family.</text>
</comment>
<dbReference type="HOGENOM" id="CLU_060658_0_0_1"/>
<feature type="chain" id="PRO_5044290864" description="nicotinamidase" evidence="8">
    <location>
        <begin position="18"/>
        <end position="385"/>
    </location>
</feature>
<feature type="signal peptide" evidence="8">
    <location>
        <begin position="1"/>
        <end position="17"/>
    </location>
</feature>
<dbReference type="InterPro" id="IPR052347">
    <property type="entry name" value="Isochorismatase_Nicotinamidase"/>
</dbReference>
<dbReference type="Gene3D" id="3.40.50.850">
    <property type="entry name" value="Isochorismatase-like"/>
    <property type="match status" value="1"/>
</dbReference>
<evidence type="ECO:0000256" key="5">
    <source>
        <dbReference type="ARBA" id="ARBA00037900"/>
    </source>
</evidence>
<evidence type="ECO:0000256" key="4">
    <source>
        <dbReference type="ARBA" id="ARBA00022801"/>
    </source>
</evidence>
<dbReference type="InterPro" id="IPR000868">
    <property type="entry name" value="Isochorismatase-like_dom"/>
</dbReference>
<keyword evidence="8" id="KW-0732">Signal</keyword>
<keyword evidence="2" id="KW-0662">Pyridine nucleotide biosynthesis</keyword>
<evidence type="ECO:0000256" key="6">
    <source>
        <dbReference type="ARBA" id="ARBA00039017"/>
    </source>
</evidence>
<evidence type="ECO:0000313" key="11">
    <source>
        <dbReference type="Proteomes" id="UP000013827"/>
    </source>
</evidence>
<comment type="pathway">
    <text evidence="5">Cofactor biosynthesis; nicotinate biosynthesis; nicotinate from nicotinamide: step 1/1.</text>
</comment>
<dbReference type="InterPro" id="IPR036380">
    <property type="entry name" value="Isochorismatase-like_sf"/>
</dbReference>
<accession>A0A0D3I090</accession>
<protein>
    <recommendedName>
        <fullName evidence="6">nicotinamidase</fullName>
        <ecNumber evidence="6">3.5.1.19</ecNumber>
    </recommendedName>
    <alternativeName>
        <fullName evidence="7">Nicotinamide deamidase</fullName>
    </alternativeName>
</protein>
<dbReference type="SUPFAM" id="SSF52499">
    <property type="entry name" value="Isochorismatase-like hydrolases"/>
    <property type="match status" value="1"/>
</dbReference>
<keyword evidence="11" id="KW-1185">Reference proteome</keyword>
<evidence type="ECO:0000256" key="8">
    <source>
        <dbReference type="SAM" id="SignalP"/>
    </source>
</evidence>
<proteinExistence type="inferred from homology"/>
<dbReference type="EC" id="3.5.1.19" evidence="6"/>
<evidence type="ECO:0000256" key="7">
    <source>
        <dbReference type="ARBA" id="ARBA00043224"/>
    </source>
</evidence>
<dbReference type="Proteomes" id="UP000013827">
    <property type="component" value="Unassembled WGS sequence"/>
</dbReference>
<feature type="domain" description="Isochorismatase-like" evidence="9">
    <location>
        <begin position="222"/>
        <end position="313"/>
    </location>
</feature>
<dbReference type="Pfam" id="PF00857">
    <property type="entry name" value="Isochorismatase"/>
    <property type="match status" value="1"/>
</dbReference>
<evidence type="ECO:0000313" key="10">
    <source>
        <dbReference type="EnsemblProtists" id="EOD04675"/>
    </source>
</evidence>
<evidence type="ECO:0000259" key="9">
    <source>
        <dbReference type="Pfam" id="PF00857"/>
    </source>
</evidence>